<keyword evidence="3 6" id="KW-0812">Transmembrane</keyword>
<dbReference type="AlphaFoldDB" id="A0A2A4JLL6"/>
<dbReference type="Pfam" id="PF05434">
    <property type="entry name" value="Tmemb_9"/>
    <property type="match status" value="2"/>
</dbReference>
<gene>
    <name evidence="8" type="ORF">B5V51_544</name>
</gene>
<evidence type="ECO:0000256" key="3">
    <source>
        <dbReference type="ARBA" id="ARBA00022692"/>
    </source>
</evidence>
<feature type="transmembrane region" description="Helical" evidence="6">
    <location>
        <begin position="97"/>
        <end position="122"/>
    </location>
</feature>
<dbReference type="InterPro" id="IPR008853">
    <property type="entry name" value="TMEM9/TMEM9B"/>
</dbReference>
<dbReference type="STRING" id="7102.A0A2A4JLL6"/>
<comment type="caution">
    <text evidence="8">The sequence shown here is derived from an EMBL/GenBank/DDBJ whole genome shotgun (WGS) entry which is preliminary data.</text>
</comment>
<name>A0A2A4JLL6_HELVI</name>
<feature type="chain" id="PRO_5013263498" description="TMEM9 family protein" evidence="7">
    <location>
        <begin position="18"/>
        <end position="321"/>
    </location>
</feature>
<evidence type="ECO:0000256" key="2">
    <source>
        <dbReference type="ARBA" id="ARBA00007264"/>
    </source>
</evidence>
<reference evidence="8" key="1">
    <citation type="submission" date="2017-09" db="EMBL/GenBank/DDBJ databases">
        <title>Contemporary evolution of a Lepidopteran species, Heliothis virescens, in response to modern agricultural practices.</title>
        <authorList>
            <person name="Fritz M.L."/>
            <person name="Deyonke A.M."/>
            <person name="Papanicolaou A."/>
            <person name="Micinski S."/>
            <person name="Westbrook J."/>
            <person name="Gould F."/>
        </authorList>
    </citation>
    <scope>NUCLEOTIDE SEQUENCE [LARGE SCALE GENOMIC DNA]</scope>
    <source>
        <strain evidence="8">HvINT-</strain>
        <tissue evidence="8">Whole body</tissue>
    </source>
</reference>
<dbReference type="PANTHER" id="PTHR13064:SF6">
    <property type="entry name" value="TRANSMEMBRANE PROTEIN 9"/>
    <property type="match status" value="1"/>
</dbReference>
<evidence type="ECO:0000313" key="8">
    <source>
        <dbReference type="EMBL" id="PCG72709.1"/>
    </source>
</evidence>
<dbReference type="GO" id="GO:0005765">
    <property type="term" value="C:lysosomal membrane"/>
    <property type="evidence" value="ECO:0007669"/>
    <property type="project" value="InterPro"/>
</dbReference>
<protein>
    <recommendedName>
        <fullName evidence="9">TMEM9 family protein</fullName>
    </recommendedName>
</protein>
<dbReference type="PANTHER" id="PTHR13064">
    <property type="entry name" value="TRANSMEMBRANE PROTEIN 9 FAMILY MEMBER"/>
    <property type="match status" value="1"/>
</dbReference>
<dbReference type="EMBL" id="NWSH01001084">
    <property type="protein sequence ID" value="PCG72709.1"/>
    <property type="molecule type" value="Genomic_DNA"/>
</dbReference>
<evidence type="ECO:0000256" key="5">
    <source>
        <dbReference type="ARBA" id="ARBA00023136"/>
    </source>
</evidence>
<feature type="transmembrane region" description="Helical" evidence="6">
    <location>
        <begin position="229"/>
        <end position="252"/>
    </location>
</feature>
<sequence length="321" mass="36455">MTLRFIVLICAATCALAVSGHSYEDNRCKCVCPSPAAVLNDTAAADRSPFMKSANVPPNKCNCESVILPRVADQIKGREQEFCPRCECKYENRNTTIIKVVVIIVIWVIMLLVVYMGFLICLDPLINKRAKASYQEHTNEDDESTLGGPSQQMGARGNVLNRVTHQQDKWKRQTHDAQLGSASYLIRGVARLSNCESVILPRVADQIKGREQEFCPRCECKYENRNTTIIKVVVIIVIWVIMLLVVYMGFLICLDPLINKRAKASYQEHTNEDDESTLGGPSQQMGARGNVLNRVTHQQDKWKRQVREQRRNIYDRHTMLN</sequence>
<evidence type="ECO:0000256" key="6">
    <source>
        <dbReference type="SAM" id="Phobius"/>
    </source>
</evidence>
<keyword evidence="5 6" id="KW-0472">Membrane</keyword>
<comment type="subcellular location">
    <subcellularLocation>
        <location evidence="1">Membrane</location>
    </subcellularLocation>
</comment>
<proteinExistence type="inferred from homology"/>
<accession>A0A2A4JLL6</accession>
<keyword evidence="4 6" id="KW-1133">Transmembrane helix</keyword>
<evidence type="ECO:0008006" key="9">
    <source>
        <dbReference type="Google" id="ProtNLM"/>
    </source>
</evidence>
<evidence type="ECO:0000256" key="1">
    <source>
        <dbReference type="ARBA" id="ARBA00004370"/>
    </source>
</evidence>
<keyword evidence="7" id="KW-0732">Signal</keyword>
<feature type="signal peptide" evidence="7">
    <location>
        <begin position="1"/>
        <end position="17"/>
    </location>
</feature>
<comment type="similarity">
    <text evidence="2">Belongs to the TMEM9 family.</text>
</comment>
<evidence type="ECO:0000256" key="7">
    <source>
        <dbReference type="SAM" id="SignalP"/>
    </source>
</evidence>
<evidence type="ECO:0000256" key="4">
    <source>
        <dbReference type="ARBA" id="ARBA00022989"/>
    </source>
</evidence>
<organism evidence="8">
    <name type="scientific">Heliothis virescens</name>
    <name type="common">Tobacco budworm moth</name>
    <dbReference type="NCBI Taxonomy" id="7102"/>
    <lineage>
        <taxon>Eukaryota</taxon>
        <taxon>Metazoa</taxon>
        <taxon>Ecdysozoa</taxon>
        <taxon>Arthropoda</taxon>
        <taxon>Hexapoda</taxon>
        <taxon>Insecta</taxon>
        <taxon>Pterygota</taxon>
        <taxon>Neoptera</taxon>
        <taxon>Endopterygota</taxon>
        <taxon>Lepidoptera</taxon>
        <taxon>Glossata</taxon>
        <taxon>Ditrysia</taxon>
        <taxon>Noctuoidea</taxon>
        <taxon>Noctuidae</taxon>
        <taxon>Heliothinae</taxon>
        <taxon>Heliothis</taxon>
    </lineage>
</organism>